<dbReference type="InterPro" id="IPR015942">
    <property type="entry name" value="Asp/Glu/hydantoin_racemase"/>
</dbReference>
<keyword evidence="1" id="KW-0413">Isomerase</keyword>
<dbReference type="PANTHER" id="PTHR21198">
    <property type="entry name" value="GLUTAMATE RACEMASE"/>
    <property type="match status" value="1"/>
</dbReference>
<name>A0ABU2NUW5_9ACTN</name>
<comment type="caution">
    <text evidence="3">The sequence shown here is derived from an EMBL/GenBank/DDBJ whole genome shotgun (WGS) entry which is preliminary data.</text>
</comment>
<dbReference type="Gene3D" id="3.40.50.1860">
    <property type="match status" value="2"/>
</dbReference>
<dbReference type="RefSeq" id="WP_311674489.1">
    <property type="nucleotide sequence ID" value="NZ_JAVREQ010000017.1"/>
</dbReference>
<dbReference type="Pfam" id="PF01177">
    <property type="entry name" value="Asp_Glu_race"/>
    <property type="match status" value="1"/>
</dbReference>
<dbReference type="EMBL" id="JAVREQ010000017">
    <property type="protein sequence ID" value="MDT0380772.1"/>
    <property type="molecule type" value="Genomic_DNA"/>
</dbReference>
<evidence type="ECO:0000256" key="1">
    <source>
        <dbReference type="ARBA" id="ARBA00023235"/>
    </source>
</evidence>
<organism evidence="3 4">
    <name type="scientific">Streptomyces hazeniae</name>
    <dbReference type="NCBI Taxonomy" id="3075538"/>
    <lineage>
        <taxon>Bacteria</taxon>
        <taxon>Bacillati</taxon>
        <taxon>Actinomycetota</taxon>
        <taxon>Actinomycetes</taxon>
        <taxon>Kitasatosporales</taxon>
        <taxon>Streptomycetaceae</taxon>
        <taxon>Streptomyces</taxon>
    </lineage>
</organism>
<sequence length="270" mass="28603">MTARLPLLPGSRPSTAHGRPGATPATGHGGGGEATGPVLGILGGMGPLASAAFLQTVYETAVERAGAAAEQTLPRCLLDSDPGFPDRTDTIRSRGEAAWADRLRRGVGGLLDMGATRVVVACVTAHHFVGALEPEHRRRLISLVSTTLDELAAAPAGARYLLVATDGTREAGIFQRAPRWPESAHRVVLPEPDVQRELHGLLYRLKAEPLTAALADRFRVLAHQHGCAGLIAGCTELHLLSRWQRRNGDGTTVIDPLLAIATQLTTLLSR</sequence>
<evidence type="ECO:0000313" key="3">
    <source>
        <dbReference type="EMBL" id="MDT0380772.1"/>
    </source>
</evidence>
<gene>
    <name evidence="3" type="ORF">RM572_18630</name>
</gene>
<protein>
    <submittedName>
        <fullName evidence="3">Aspartate/glutamate racemase family protein</fullName>
    </submittedName>
</protein>
<keyword evidence="4" id="KW-1185">Reference proteome</keyword>
<evidence type="ECO:0000256" key="2">
    <source>
        <dbReference type="SAM" id="MobiDB-lite"/>
    </source>
</evidence>
<dbReference type="PANTHER" id="PTHR21198:SF7">
    <property type="entry name" value="ASPARTATE-GLUTAMATE RACEMASE FAMILY"/>
    <property type="match status" value="1"/>
</dbReference>
<accession>A0ABU2NUW5</accession>
<reference evidence="4" key="1">
    <citation type="submission" date="2023-07" db="EMBL/GenBank/DDBJ databases">
        <title>30 novel species of actinomycetes from the DSMZ collection.</title>
        <authorList>
            <person name="Nouioui I."/>
        </authorList>
    </citation>
    <scope>NUCLEOTIDE SEQUENCE [LARGE SCALE GENOMIC DNA]</scope>
    <source>
        <strain evidence="4">DSM 42041</strain>
    </source>
</reference>
<feature type="region of interest" description="Disordered" evidence="2">
    <location>
        <begin position="1"/>
        <end position="34"/>
    </location>
</feature>
<dbReference type="InterPro" id="IPR001920">
    <property type="entry name" value="Asp/Glu_race"/>
</dbReference>
<evidence type="ECO:0000313" key="4">
    <source>
        <dbReference type="Proteomes" id="UP001183414"/>
    </source>
</evidence>
<dbReference type="Proteomes" id="UP001183414">
    <property type="component" value="Unassembled WGS sequence"/>
</dbReference>
<proteinExistence type="predicted"/>
<dbReference type="SUPFAM" id="SSF53681">
    <property type="entry name" value="Aspartate/glutamate racemase"/>
    <property type="match status" value="2"/>
</dbReference>